<comment type="caution">
    <text evidence="3">The sequence shown here is derived from an EMBL/GenBank/DDBJ whole genome shotgun (WGS) entry which is preliminary data.</text>
</comment>
<feature type="signal peptide" evidence="1">
    <location>
        <begin position="1"/>
        <end position="29"/>
    </location>
</feature>
<dbReference type="InterPro" id="IPR012336">
    <property type="entry name" value="Thioredoxin-like_fold"/>
</dbReference>
<dbReference type="SUPFAM" id="SSF52833">
    <property type="entry name" value="Thioredoxin-like"/>
    <property type="match status" value="1"/>
</dbReference>
<proteinExistence type="predicted"/>
<dbReference type="RefSeq" id="WP_221238349.1">
    <property type="nucleotide sequence ID" value="NZ_JACIGK010000008.1"/>
</dbReference>
<dbReference type="InterPro" id="IPR036249">
    <property type="entry name" value="Thioredoxin-like_sf"/>
</dbReference>
<keyword evidence="4" id="KW-1185">Reference proteome</keyword>
<gene>
    <name evidence="3" type="ORF">GGD89_001327</name>
</gene>
<dbReference type="EMBL" id="JACIGK010000008">
    <property type="protein sequence ID" value="MBB4265703.1"/>
    <property type="molecule type" value="Genomic_DNA"/>
</dbReference>
<evidence type="ECO:0000256" key="1">
    <source>
        <dbReference type="SAM" id="SignalP"/>
    </source>
</evidence>
<feature type="domain" description="Thioredoxin-like fold" evidence="2">
    <location>
        <begin position="66"/>
        <end position="153"/>
    </location>
</feature>
<keyword evidence="1" id="KW-0732">Signal</keyword>
<evidence type="ECO:0000259" key="2">
    <source>
        <dbReference type="Pfam" id="PF13098"/>
    </source>
</evidence>
<dbReference type="Gene3D" id="3.40.30.10">
    <property type="entry name" value="Glutaredoxin"/>
    <property type="match status" value="1"/>
</dbReference>
<organism evidence="3 4">
    <name type="scientific">Roseospira visakhapatnamensis</name>
    <dbReference type="NCBI Taxonomy" id="390880"/>
    <lineage>
        <taxon>Bacteria</taxon>
        <taxon>Pseudomonadati</taxon>
        <taxon>Pseudomonadota</taxon>
        <taxon>Alphaproteobacteria</taxon>
        <taxon>Rhodospirillales</taxon>
        <taxon>Rhodospirillaceae</taxon>
        <taxon>Roseospira</taxon>
    </lineage>
</organism>
<protein>
    <submittedName>
        <fullName evidence="3">Thioredoxin-related protein</fullName>
    </submittedName>
</protein>
<dbReference type="AlphaFoldDB" id="A0A7W6RC52"/>
<dbReference type="CDD" id="cd02951">
    <property type="entry name" value="SoxW"/>
    <property type="match status" value="1"/>
</dbReference>
<feature type="chain" id="PRO_5030640515" evidence="1">
    <location>
        <begin position="30"/>
        <end position="208"/>
    </location>
</feature>
<sequence>MTMFSWRLWRALAVLTLGAATLAAAPGRAAEGEMIAPTLGEDGLYHHDFFLQSFLDLPEDLADSHADGKRLVVVFEQRGCIYCKQVNTELLGDPAIHAYVKENYNVVQLNLFGDRSVTDLDGEVMTEKALARRWGILFTPTFVFMPEDPADAAGLTGKDAAVFTMQGAFGKHTFTAAFEWVKQKGYEGDAHFQSYVAETLAAREAAAQ</sequence>
<dbReference type="Pfam" id="PF13098">
    <property type="entry name" value="Thioredoxin_2"/>
    <property type="match status" value="1"/>
</dbReference>
<evidence type="ECO:0000313" key="4">
    <source>
        <dbReference type="Proteomes" id="UP000554286"/>
    </source>
</evidence>
<accession>A0A7W6RC52</accession>
<reference evidence="3 4" key="1">
    <citation type="submission" date="2020-08" db="EMBL/GenBank/DDBJ databases">
        <title>Genome sequencing of Purple Non-Sulfur Bacteria from various extreme environments.</title>
        <authorList>
            <person name="Mayer M."/>
        </authorList>
    </citation>
    <scope>NUCLEOTIDE SEQUENCE [LARGE SCALE GENOMIC DNA]</scope>
    <source>
        <strain evidence="3 4">JA131</strain>
    </source>
</reference>
<name>A0A7W6RC52_9PROT</name>
<dbReference type="Proteomes" id="UP000554286">
    <property type="component" value="Unassembled WGS sequence"/>
</dbReference>
<evidence type="ECO:0000313" key="3">
    <source>
        <dbReference type="EMBL" id="MBB4265703.1"/>
    </source>
</evidence>
<dbReference type="InterPro" id="IPR041737">
    <property type="entry name" value="SoxW"/>
</dbReference>